<evidence type="ECO:0000313" key="3">
    <source>
        <dbReference type="Proteomes" id="UP000812440"/>
    </source>
</evidence>
<proteinExistence type="predicted"/>
<keyword evidence="1" id="KW-1133">Transmembrane helix</keyword>
<comment type="caution">
    <text evidence="2">The sequence shown here is derived from an EMBL/GenBank/DDBJ whole genome shotgun (WGS) entry which is preliminary data.</text>
</comment>
<keyword evidence="1" id="KW-0812">Transmembrane</keyword>
<name>A0A8T2JVL2_9PIPI</name>
<dbReference type="Proteomes" id="UP000812440">
    <property type="component" value="Chromosome 8_10"/>
</dbReference>
<organism evidence="2 3">
    <name type="scientific">Hymenochirus boettgeri</name>
    <name type="common">Congo dwarf clawed frog</name>
    <dbReference type="NCBI Taxonomy" id="247094"/>
    <lineage>
        <taxon>Eukaryota</taxon>
        <taxon>Metazoa</taxon>
        <taxon>Chordata</taxon>
        <taxon>Craniata</taxon>
        <taxon>Vertebrata</taxon>
        <taxon>Euteleostomi</taxon>
        <taxon>Amphibia</taxon>
        <taxon>Batrachia</taxon>
        <taxon>Anura</taxon>
        <taxon>Pipoidea</taxon>
        <taxon>Pipidae</taxon>
        <taxon>Pipinae</taxon>
        <taxon>Hymenochirus</taxon>
    </lineage>
</organism>
<sequence length="104" mass="12079">MQPDGIGIESWGKELYHVDRHTTKSLTTLIICLKEMNPPSHVPVIYFFLFIYLVKELYCIYRLIQYLCYSSCYKAPLGTWSATFHAQGLLSSGQYNLFFNKLIS</sequence>
<evidence type="ECO:0000313" key="2">
    <source>
        <dbReference type="EMBL" id="KAG8447534.1"/>
    </source>
</evidence>
<dbReference type="AlphaFoldDB" id="A0A8T2JVL2"/>
<accession>A0A8T2JVL2</accession>
<feature type="transmembrane region" description="Helical" evidence="1">
    <location>
        <begin position="44"/>
        <end position="64"/>
    </location>
</feature>
<keyword evidence="1" id="KW-0472">Membrane</keyword>
<gene>
    <name evidence="2" type="ORF">GDO86_014872</name>
</gene>
<protein>
    <submittedName>
        <fullName evidence="2">Uncharacterized protein</fullName>
    </submittedName>
</protein>
<dbReference type="EMBL" id="JAACNH010000003">
    <property type="protein sequence ID" value="KAG8447534.1"/>
    <property type="molecule type" value="Genomic_DNA"/>
</dbReference>
<evidence type="ECO:0000256" key="1">
    <source>
        <dbReference type="SAM" id="Phobius"/>
    </source>
</evidence>
<reference evidence="2" key="1">
    <citation type="thesis" date="2020" institute="ProQuest LLC" country="789 East Eisenhower Parkway, Ann Arbor, MI, USA">
        <title>Comparative Genomics and Chromosome Evolution.</title>
        <authorList>
            <person name="Mudd A.B."/>
        </authorList>
    </citation>
    <scope>NUCLEOTIDE SEQUENCE</scope>
    <source>
        <strain evidence="2">Female2</strain>
        <tissue evidence="2">Blood</tissue>
    </source>
</reference>
<keyword evidence="3" id="KW-1185">Reference proteome</keyword>